<dbReference type="Proteomes" id="UP001634007">
    <property type="component" value="Unassembled WGS sequence"/>
</dbReference>
<sequence>MRQLREGYGESKNEQWKGQCQRTEKTGLCSGKRRLLSRKKDGYLGGFRYLDLEGRRRCFRVSLLLFCSSYRAVPPKSDGALQRRWRMASWGTSKLRSSELFGEGREALGTR</sequence>
<dbReference type="AlphaFoldDB" id="A0ABD3KDB2"/>
<accession>A0ABD3KDB2</accession>
<reference evidence="1 2" key="1">
    <citation type="submission" date="2024-11" db="EMBL/GenBank/DDBJ databases">
        <title>Chromosome-level genome assembly of Eucalyptus globulus Labill. provides insights into its genome evolution.</title>
        <authorList>
            <person name="Li X."/>
        </authorList>
    </citation>
    <scope>NUCLEOTIDE SEQUENCE [LARGE SCALE GENOMIC DNA]</scope>
    <source>
        <strain evidence="1">CL2024</strain>
        <tissue evidence="1">Fresh tender leaves</tissue>
    </source>
</reference>
<comment type="caution">
    <text evidence="1">The sequence shown here is derived from an EMBL/GenBank/DDBJ whole genome shotgun (WGS) entry which is preliminary data.</text>
</comment>
<name>A0ABD3KDB2_EUCGL</name>
<evidence type="ECO:0000313" key="2">
    <source>
        <dbReference type="Proteomes" id="UP001634007"/>
    </source>
</evidence>
<keyword evidence="2" id="KW-1185">Reference proteome</keyword>
<proteinExistence type="predicted"/>
<organism evidence="1 2">
    <name type="scientific">Eucalyptus globulus</name>
    <name type="common">Tasmanian blue gum</name>
    <dbReference type="NCBI Taxonomy" id="34317"/>
    <lineage>
        <taxon>Eukaryota</taxon>
        <taxon>Viridiplantae</taxon>
        <taxon>Streptophyta</taxon>
        <taxon>Embryophyta</taxon>
        <taxon>Tracheophyta</taxon>
        <taxon>Spermatophyta</taxon>
        <taxon>Magnoliopsida</taxon>
        <taxon>eudicotyledons</taxon>
        <taxon>Gunneridae</taxon>
        <taxon>Pentapetalae</taxon>
        <taxon>rosids</taxon>
        <taxon>malvids</taxon>
        <taxon>Myrtales</taxon>
        <taxon>Myrtaceae</taxon>
        <taxon>Myrtoideae</taxon>
        <taxon>Eucalypteae</taxon>
        <taxon>Eucalyptus</taxon>
    </lineage>
</organism>
<gene>
    <name evidence="1" type="ORF">ACJRO7_025603</name>
</gene>
<protein>
    <submittedName>
        <fullName evidence="1">Uncharacterized protein</fullName>
    </submittedName>
</protein>
<evidence type="ECO:0000313" key="1">
    <source>
        <dbReference type="EMBL" id="KAL3736689.1"/>
    </source>
</evidence>
<dbReference type="EMBL" id="JBJKBG010000006">
    <property type="protein sequence ID" value="KAL3736689.1"/>
    <property type="molecule type" value="Genomic_DNA"/>
</dbReference>